<gene>
    <name evidence="1" type="ORF">JAAARDRAFT_194461</name>
</gene>
<dbReference type="STRING" id="933084.A0A067PTZ3"/>
<dbReference type="OrthoDB" id="244495at2759"/>
<accession>A0A067PTZ3</accession>
<dbReference type="Proteomes" id="UP000027265">
    <property type="component" value="Unassembled WGS sequence"/>
</dbReference>
<reference evidence="2" key="1">
    <citation type="journal article" date="2014" name="Proc. Natl. Acad. Sci. U.S.A.">
        <title>Extensive sampling of basidiomycete genomes demonstrates inadequacy of the white-rot/brown-rot paradigm for wood decay fungi.</title>
        <authorList>
            <person name="Riley R."/>
            <person name="Salamov A.A."/>
            <person name="Brown D.W."/>
            <person name="Nagy L.G."/>
            <person name="Floudas D."/>
            <person name="Held B.W."/>
            <person name="Levasseur A."/>
            <person name="Lombard V."/>
            <person name="Morin E."/>
            <person name="Otillar R."/>
            <person name="Lindquist E.A."/>
            <person name="Sun H."/>
            <person name="LaButti K.M."/>
            <person name="Schmutz J."/>
            <person name="Jabbour D."/>
            <person name="Luo H."/>
            <person name="Baker S.E."/>
            <person name="Pisabarro A.G."/>
            <person name="Walton J.D."/>
            <person name="Blanchette R.A."/>
            <person name="Henrissat B."/>
            <person name="Martin F."/>
            <person name="Cullen D."/>
            <person name="Hibbett D.S."/>
            <person name="Grigoriev I.V."/>
        </authorList>
    </citation>
    <scope>NUCLEOTIDE SEQUENCE [LARGE SCALE GENOMIC DNA]</scope>
    <source>
        <strain evidence="2">MUCL 33604</strain>
    </source>
</reference>
<sequence>MTTYLNTLWAIIGQNLYRLQEINQMEREMSSYLEWELNIKPAILAEFEGKLKKDLIYPAQPFKLNTISIPSIPIPIHKSPPKPVQNPLPPPLVPVKATYDSCHATNDYTPALSPPSDH</sequence>
<evidence type="ECO:0008006" key="3">
    <source>
        <dbReference type="Google" id="ProtNLM"/>
    </source>
</evidence>
<name>A0A067PTZ3_9AGAM</name>
<dbReference type="Gene3D" id="1.10.472.10">
    <property type="entry name" value="Cyclin-like"/>
    <property type="match status" value="1"/>
</dbReference>
<proteinExistence type="predicted"/>
<keyword evidence="2" id="KW-1185">Reference proteome</keyword>
<dbReference type="HOGENOM" id="CLU_2073496_0_0_1"/>
<dbReference type="AlphaFoldDB" id="A0A067PTZ3"/>
<dbReference type="EMBL" id="KL197720">
    <property type="protein sequence ID" value="KDQ57310.1"/>
    <property type="molecule type" value="Genomic_DNA"/>
</dbReference>
<evidence type="ECO:0000313" key="2">
    <source>
        <dbReference type="Proteomes" id="UP000027265"/>
    </source>
</evidence>
<protein>
    <recommendedName>
        <fullName evidence="3">Cyclin N-terminal domain-containing protein</fullName>
    </recommendedName>
</protein>
<organism evidence="1 2">
    <name type="scientific">Jaapia argillacea MUCL 33604</name>
    <dbReference type="NCBI Taxonomy" id="933084"/>
    <lineage>
        <taxon>Eukaryota</taxon>
        <taxon>Fungi</taxon>
        <taxon>Dikarya</taxon>
        <taxon>Basidiomycota</taxon>
        <taxon>Agaricomycotina</taxon>
        <taxon>Agaricomycetes</taxon>
        <taxon>Agaricomycetidae</taxon>
        <taxon>Jaapiales</taxon>
        <taxon>Jaapiaceae</taxon>
        <taxon>Jaapia</taxon>
    </lineage>
</organism>
<dbReference type="InParanoid" id="A0A067PTZ3"/>
<evidence type="ECO:0000313" key="1">
    <source>
        <dbReference type="EMBL" id="KDQ57310.1"/>
    </source>
</evidence>